<proteinExistence type="predicted"/>
<dbReference type="Proteomes" id="UP000271554">
    <property type="component" value="Chromosome"/>
</dbReference>
<evidence type="ECO:0000313" key="1">
    <source>
        <dbReference type="EMBL" id="AYG80890.1"/>
    </source>
</evidence>
<keyword evidence="2" id="KW-1185">Reference proteome</keyword>
<dbReference type="EMBL" id="CP032698">
    <property type="protein sequence ID" value="AYG80890.1"/>
    <property type="molecule type" value="Genomic_DNA"/>
</dbReference>
<name>A0A387HJ51_9ACTN</name>
<dbReference type="AlphaFoldDB" id="A0A387HJ51"/>
<accession>A0A387HJ51</accession>
<dbReference type="KEGG" id="shun:DWB77_03028"/>
<sequence length="115" mass="12481">MNATGGPSLAPLGVLDYVTNRRRETAVSALTVDHSGTGREWDDLVRIWEETDAPEGCKVEIVEGIITVAPRLSNDHNVVAELLQRLLLGTVEYGGKLRLPAPFGLEIDTGSFPVR</sequence>
<reference evidence="1 2" key="1">
    <citation type="submission" date="2018-10" db="EMBL/GenBank/DDBJ databases">
        <title>Relationship between Morphology and Antimicrobial Activity in Streptomyces.</title>
        <authorList>
            <person name="Kang H.J."/>
            <person name="Kim S.B."/>
        </authorList>
    </citation>
    <scope>NUCLEOTIDE SEQUENCE [LARGE SCALE GENOMIC DNA]</scope>
    <source>
        <strain evidence="1 2">BH38</strain>
    </source>
</reference>
<organism evidence="1 2">
    <name type="scientific">Streptomyces hundungensis</name>
    <dbReference type="NCBI Taxonomy" id="1077946"/>
    <lineage>
        <taxon>Bacteria</taxon>
        <taxon>Bacillati</taxon>
        <taxon>Actinomycetota</taxon>
        <taxon>Actinomycetes</taxon>
        <taxon>Kitasatosporales</taxon>
        <taxon>Streptomycetaceae</taxon>
        <taxon>Streptomyces</taxon>
    </lineage>
</organism>
<evidence type="ECO:0000313" key="2">
    <source>
        <dbReference type="Proteomes" id="UP000271554"/>
    </source>
</evidence>
<gene>
    <name evidence="1" type="ORF">DWB77_03028</name>
</gene>
<protein>
    <submittedName>
        <fullName evidence="1">Uncharacterized protein</fullName>
    </submittedName>
</protein>